<protein>
    <submittedName>
        <fullName evidence="6">Ribonuclease H-like domain-containing protein</fullName>
    </submittedName>
</protein>
<accession>A0A9P7A532</accession>
<evidence type="ECO:0000256" key="4">
    <source>
        <dbReference type="ARBA" id="ARBA00022839"/>
    </source>
</evidence>
<proteinExistence type="inferred from homology"/>
<dbReference type="EMBL" id="JABBWD010000004">
    <property type="protein sequence ID" value="KAG1781917.1"/>
    <property type="molecule type" value="Genomic_DNA"/>
</dbReference>
<dbReference type="AlphaFoldDB" id="A0A9P7A532"/>
<dbReference type="PANTHER" id="PTHR11046:SF0">
    <property type="entry name" value="OLIGORIBONUCLEASE, MITOCHONDRIAL"/>
    <property type="match status" value="1"/>
</dbReference>
<evidence type="ECO:0000256" key="2">
    <source>
        <dbReference type="ARBA" id="ARBA00022722"/>
    </source>
</evidence>
<evidence type="ECO:0000256" key="1">
    <source>
        <dbReference type="ARBA" id="ARBA00009921"/>
    </source>
</evidence>
<evidence type="ECO:0000256" key="3">
    <source>
        <dbReference type="ARBA" id="ARBA00022801"/>
    </source>
</evidence>
<keyword evidence="2" id="KW-0540">Nuclease</keyword>
<dbReference type="Proteomes" id="UP000714275">
    <property type="component" value="Unassembled WGS sequence"/>
</dbReference>
<dbReference type="Gene3D" id="3.30.420.10">
    <property type="entry name" value="Ribonuclease H-like superfamily/Ribonuclease H"/>
    <property type="match status" value="1"/>
</dbReference>
<dbReference type="OrthoDB" id="270189at2759"/>
<feature type="domain" description="Exonuclease" evidence="5">
    <location>
        <begin position="49"/>
        <end position="225"/>
    </location>
</feature>
<comment type="caution">
    <text evidence="6">The sequence shown here is derived from an EMBL/GenBank/DDBJ whole genome shotgun (WGS) entry which is preliminary data.</text>
</comment>
<keyword evidence="3" id="KW-0378">Hydrolase</keyword>
<dbReference type="GO" id="GO:0000175">
    <property type="term" value="F:3'-5'-RNA exonuclease activity"/>
    <property type="evidence" value="ECO:0007669"/>
    <property type="project" value="InterPro"/>
</dbReference>
<evidence type="ECO:0000259" key="5">
    <source>
        <dbReference type="SMART" id="SM00479"/>
    </source>
</evidence>
<keyword evidence="4" id="KW-0269">Exonuclease</keyword>
<dbReference type="FunFam" id="3.30.420.10:FF:000003">
    <property type="entry name" value="Oligoribonuclease"/>
    <property type="match status" value="1"/>
</dbReference>
<dbReference type="InterPro" id="IPR012337">
    <property type="entry name" value="RNaseH-like_sf"/>
</dbReference>
<dbReference type="InterPro" id="IPR013520">
    <property type="entry name" value="Ribonucl_H"/>
</dbReference>
<evidence type="ECO:0000313" key="6">
    <source>
        <dbReference type="EMBL" id="KAG1781917.1"/>
    </source>
</evidence>
<dbReference type="GO" id="GO:0005739">
    <property type="term" value="C:mitochondrion"/>
    <property type="evidence" value="ECO:0007669"/>
    <property type="project" value="TreeGrafter"/>
</dbReference>
<dbReference type="NCBIfam" id="NF003765">
    <property type="entry name" value="PRK05359.1"/>
    <property type="match status" value="1"/>
</dbReference>
<sequence>MLRRTAQTHRLRLSLLRPLGSGSQNSFQNPQFHSLRMLPQTPLNFNSGPMVWIDCEMTGLDPRRDRILEIAVLITNGDLELVDERGIQFVIRTDKAVLNSMDEWCRMQHGKSGLTQACMTSPHTREHVAKAVLEYIKKWVPQKRTAVLAGNSVHADRSFLVEEMPEVIDWLHYRIVDVSSVKELCRRWYPDNQVPKDALAGKHRASDDIMDSIKELSWYRQNIFVQPVSRKTC</sequence>
<dbReference type="Pfam" id="PF00929">
    <property type="entry name" value="RNase_T"/>
    <property type="match status" value="1"/>
</dbReference>
<dbReference type="SMART" id="SM00479">
    <property type="entry name" value="EXOIII"/>
    <property type="match status" value="1"/>
</dbReference>
<dbReference type="CDD" id="cd06135">
    <property type="entry name" value="Orn"/>
    <property type="match status" value="1"/>
</dbReference>
<dbReference type="PANTHER" id="PTHR11046">
    <property type="entry name" value="OLIGORIBONUCLEASE, MITOCHONDRIAL"/>
    <property type="match status" value="1"/>
</dbReference>
<dbReference type="InterPro" id="IPR036397">
    <property type="entry name" value="RNaseH_sf"/>
</dbReference>
<keyword evidence="7" id="KW-1185">Reference proteome</keyword>
<gene>
    <name evidence="6" type="ORF">EV702DRAFT_1067852</name>
</gene>
<organism evidence="6 7">
    <name type="scientific">Suillus placidus</name>
    <dbReference type="NCBI Taxonomy" id="48579"/>
    <lineage>
        <taxon>Eukaryota</taxon>
        <taxon>Fungi</taxon>
        <taxon>Dikarya</taxon>
        <taxon>Basidiomycota</taxon>
        <taxon>Agaricomycotina</taxon>
        <taxon>Agaricomycetes</taxon>
        <taxon>Agaricomycetidae</taxon>
        <taxon>Boletales</taxon>
        <taxon>Suillineae</taxon>
        <taxon>Suillaceae</taxon>
        <taxon>Suillus</taxon>
    </lineage>
</organism>
<reference evidence="6" key="1">
    <citation type="journal article" date="2020" name="New Phytol.">
        <title>Comparative genomics reveals dynamic genome evolution in host specialist ectomycorrhizal fungi.</title>
        <authorList>
            <person name="Lofgren L.A."/>
            <person name="Nguyen N.H."/>
            <person name="Vilgalys R."/>
            <person name="Ruytinx J."/>
            <person name="Liao H.L."/>
            <person name="Branco S."/>
            <person name="Kuo A."/>
            <person name="LaButti K."/>
            <person name="Lipzen A."/>
            <person name="Andreopoulos W."/>
            <person name="Pangilinan J."/>
            <person name="Riley R."/>
            <person name="Hundley H."/>
            <person name="Na H."/>
            <person name="Barry K."/>
            <person name="Grigoriev I.V."/>
            <person name="Stajich J.E."/>
            <person name="Kennedy P.G."/>
        </authorList>
    </citation>
    <scope>NUCLEOTIDE SEQUENCE</scope>
    <source>
        <strain evidence="6">DOB743</strain>
    </source>
</reference>
<evidence type="ECO:0000313" key="7">
    <source>
        <dbReference type="Proteomes" id="UP000714275"/>
    </source>
</evidence>
<dbReference type="SUPFAM" id="SSF53098">
    <property type="entry name" value="Ribonuclease H-like"/>
    <property type="match status" value="1"/>
</dbReference>
<dbReference type="InterPro" id="IPR022894">
    <property type="entry name" value="Oligoribonuclease"/>
</dbReference>
<comment type="similarity">
    <text evidence="1">Belongs to the oligoribonuclease family.</text>
</comment>
<dbReference type="GO" id="GO:0003676">
    <property type="term" value="F:nucleic acid binding"/>
    <property type="evidence" value="ECO:0007669"/>
    <property type="project" value="InterPro"/>
</dbReference>
<name>A0A9P7A532_9AGAM</name>